<feature type="region of interest" description="Interaction with DNA" evidence="8">
    <location>
        <begin position="175"/>
        <end position="180"/>
    </location>
</feature>
<evidence type="ECO:0000256" key="4">
    <source>
        <dbReference type="ARBA" id="ARBA00022842"/>
    </source>
</evidence>
<dbReference type="Proteomes" id="UP001303408">
    <property type="component" value="Chromosome"/>
</dbReference>
<feature type="domain" description="Toprim" evidence="10">
    <location>
        <begin position="3"/>
        <end position="126"/>
    </location>
</feature>
<keyword evidence="4" id="KW-0460">Magnesium</keyword>
<keyword evidence="7 8" id="KW-0413">Isomerase</keyword>
<dbReference type="NCBIfam" id="TIGR01051">
    <property type="entry name" value="topA_bact"/>
    <property type="match status" value="1"/>
</dbReference>
<name>A0AA96FBI1_9MICO</name>
<dbReference type="InterPro" id="IPR013824">
    <property type="entry name" value="Topo_IA_cen_sub1"/>
</dbReference>
<evidence type="ECO:0000259" key="11">
    <source>
        <dbReference type="PROSITE" id="PS52039"/>
    </source>
</evidence>
<dbReference type="Pfam" id="PF01131">
    <property type="entry name" value="Topoisom_bac"/>
    <property type="match status" value="1"/>
</dbReference>
<dbReference type="SMART" id="SM00493">
    <property type="entry name" value="TOPRIM"/>
    <property type="match status" value="1"/>
</dbReference>
<dbReference type="InterPro" id="IPR000380">
    <property type="entry name" value="Topo_IA"/>
</dbReference>
<dbReference type="InterPro" id="IPR023406">
    <property type="entry name" value="Topo_IA_AS"/>
</dbReference>
<dbReference type="InterPro" id="IPR028612">
    <property type="entry name" value="Topoisom_1_IA"/>
</dbReference>
<evidence type="ECO:0000259" key="10">
    <source>
        <dbReference type="PROSITE" id="PS50880"/>
    </source>
</evidence>
<organism evidence="12">
    <name type="scientific">Demequina capsici</name>
    <dbReference type="NCBI Taxonomy" id="3075620"/>
    <lineage>
        <taxon>Bacteria</taxon>
        <taxon>Bacillati</taxon>
        <taxon>Actinomycetota</taxon>
        <taxon>Actinomycetes</taxon>
        <taxon>Micrococcales</taxon>
        <taxon>Demequinaceae</taxon>
        <taxon>Demequina</taxon>
    </lineage>
</organism>
<dbReference type="PANTHER" id="PTHR42785">
    <property type="entry name" value="DNA TOPOISOMERASE, TYPE IA, CORE"/>
    <property type="match status" value="1"/>
</dbReference>
<protein>
    <recommendedName>
        <fullName evidence="8">DNA topoisomerase 1</fullName>
        <ecNumber evidence="8">5.6.2.1</ecNumber>
    </recommendedName>
    <alternativeName>
        <fullName evidence="8">DNA topoisomerase I</fullName>
    </alternativeName>
</protein>
<dbReference type="SMART" id="SM00436">
    <property type="entry name" value="TOP1Bc"/>
    <property type="match status" value="1"/>
</dbReference>
<gene>
    <name evidence="8 12" type="primary">topA</name>
    <name evidence="12" type="ORF">RN607_01760</name>
</gene>
<feature type="region of interest" description="Disordered" evidence="9">
    <location>
        <begin position="862"/>
        <end position="893"/>
    </location>
</feature>
<dbReference type="InterPro" id="IPR003602">
    <property type="entry name" value="Topo_IA_DNA-bd_dom"/>
</dbReference>
<sequence>MPRKLVIVESPTKSRTIGGYLGDDYDVVSSVGHIRDLAEKSELPDDVKKSPAGEFSIDIDGGFTPFYRVDPGKKKVVADMKKRLKDADELYLATDEDREGEAIAWHLLEVLKPKVPVKRLAFHEITKEGIARALQSPREVDMELVEAQEARRILDRLYGYSVSPVLWRKIQGGLSAGRVQSIALRLVVDRERERIAFRSAEYWDLQATFTAQAGPDAGRAFVARLTTVDGKRVASGKDFDDRGALKGSTVVHLTAAAAGALAAGLASAEFKVAGVDSKPYKRRPAAPFITSTLIQEASRKLRLGARDTMRVAQGLYERGYITYMRSDSPGLSGEATRAARSQALELFGSDAVAPTARVYASKDSNAQEAHEAIRPSGDVFRTPDQLRAELRGDEFRMYEMIWKRTIASQMADAVGTTSTVRLAATSAEHHAVEFSKSGTIITQPGFLAVYEESREKARYEEDDAVDKADDDRLPQLTEGQPVDVADLQPLTHATTPPPRFTQGSMIKELEDRKFGRPSTYASMVDLIISRGYVRVDKQALVPTWLAFAIIRLLEEHFGWLVDYDFTADMEEDLDRIAQGDMARVDWLTRFYFGTEGAAEGRAEGLKNLVDNLGDIDARAINTFQIGDGIELRVGRYGPYIQRPKEGGEEGEMDTASVPEDLAPDELTVARAGELFENQGGDERALGTHPDLGTEIIAKAGRFGPYVTEVLPEGSKAKPRTASLFKSMDLATVTLEDAVKLMELPRVVGKDPESNEEITAQNGRYGPYLKKGTDSRTIDSEDQLLSITLDEALAIYAQPKRGRGRTAKPPLKELGVDPVSEKPIVVKEGRFGEYITDGVTNITIPRGTTVDELTHERAVELLQEKREKAPAKKTAARKPAARKTTTRKAAPKKK</sequence>
<feature type="site" description="Interaction with DNA" evidence="8">
    <location>
        <position position="160"/>
    </location>
</feature>
<dbReference type="GO" id="GO:0003677">
    <property type="term" value="F:DNA binding"/>
    <property type="evidence" value="ECO:0007669"/>
    <property type="project" value="UniProtKB-KW"/>
</dbReference>
<dbReference type="AlphaFoldDB" id="A0AA96FBI1"/>
<feature type="site" description="Interaction with DNA" evidence="8">
    <location>
        <position position="167"/>
    </location>
</feature>
<evidence type="ECO:0000256" key="8">
    <source>
        <dbReference type="HAMAP-Rule" id="MF_00952"/>
    </source>
</evidence>
<dbReference type="PANTHER" id="PTHR42785:SF1">
    <property type="entry name" value="DNA TOPOISOMERASE"/>
    <property type="match status" value="1"/>
</dbReference>
<proteinExistence type="inferred from homology"/>
<dbReference type="Gene3D" id="2.70.20.10">
    <property type="entry name" value="Topoisomerase I, domain 3"/>
    <property type="match status" value="1"/>
</dbReference>
<feature type="domain" description="Topo IA-type catalytic" evidence="11">
    <location>
        <begin position="141"/>
        <end position="598"/>
    </location>
</feature>
<dbReference type="CDD" id="cd03363">
    <property type="entry name" value="TOPRIM_TopoIA_TopoI"/>
    <property type="match status" value="1"/>
</dbReference>
<evidence type="ECO:0000256" key="9">
    <source>
        <dbReference type="SAM" id="MobiDB-lite"/>
    </source>
</evidence>
<dbReference type="PROSITE" id="PS50880">
    <property type="entry name" value="TOPRIM"/>
    <property type="match status" value="1"/>
</dbReference>
<feature type="site" description="Interaction with DNA" evidence="8">
    <location>
        <position position="530"/>
    </location>
</feature>
<dbReference type="PRINTS" id="PR00417">
    <property type="entry name" value="PRTPISMRASEI"/>
</dbReference>
<dbReference type="InterPro" id="IPR034149">
    <property type="entry name" value="TOPRIM_TopoI"/>
</dbReference>
<evidence type="ECO:0000256" key="3">
    <source>
        <dbReference type="ARBA" id="ARBA00022723"/>
    </source>
</evidence>
<evidence type="ECO:0000256" key="5">
    <source>
        <dbReference type="ARBA" id="ARBA00023029"/>
    </source>
</evidence>
<dbReference type="InterPro" id="IPR023405">
    <property type="entry name" value="Topo_IA_core_domain"/>
</dbReference>
<dbReference type="RefSeq" id="WP_313543910.1">
    <property type="nucleotide sequence ID" value="NZ_CP134880.1"/>
</dbReference>
<dbReference type="SMART" id="SM00437">
    <property type="entry name" value="TOP1Ac"/>
    <property type="match status" value="1"/>
</dbReference>
<dbReference type="InterPro" id="IPR005733">
    <property type="entry name" value="TopoI_bac-type"/>
</dbReference>
<feature type="site" description="Interaction with DNA" evidence="8">
    <location>
        <position position="33"/>
    </location>
</feature>
<reference evidence="12" key="1">
    <citation type="submission" date="2023-09" db="EMBL/GenBank/DDBJ databases">
        <title>Demequina sp. a novel bacteria isolated from Capsicum annuum.</title>
        <authorList>
            <person name="Humaira Z."/>
            <person name="Lee J."/>
            <person name="Cho D."/>
        </authorList>
    </citation>
    <scope>NUCLEOTIDE SEQUENCE</scope>
    <source>
        <strain evidence="12">PMTSA13</strain>
    </source>
</reference>
<dbReference type="PROSITE" id="PS52039">
    <property type="entry name" value="TOPO_IA_2"/>
    <property type="match status" value="1"/>
</dbReference>
<evidence type="ECO:0000256" key="7">
    <source>
        <dbReference type="ARBA" id="ARBA00023235"/>
    </source>
</evidence>
<dbReference type="InterPro" id="IPR025589">
    <property type="entry name" value="Toprim_C_rpt"/>
</dbReference>
<evidence type="ECO:0000256" key="1">
    <source>
        <dbReference type="ARBA" id="ARBA00000213"/>
    </source>
</evidence>
<dbReference type="GO" id="GO:0003917">
    <property type="term" value="F:DNA topoisomerase type I (single strand cut, ATP-independent) activity"/>
    <property type="evidence" value="ECO:0007669"/>
    <property type="project" value="UniProtKB-UniRule"/>
</dbReference>
<dbReference type="Pfam" id="PF01751">
    <property type="entry name" value="Toprim"/>
    <property type="match status" value="1"/>
</dbReference>
<dbReference type="InterPro" id="IPR013825">
    <property type="entry name" value="Topo_IA_cen_sub2"/>
</dbReference>
<comment type="catalytic activity">
    <reaction evidence="1 8">
        <text>ATP-independent breakage of single-stranded DNA, followed by passage and rejoining.</text>
        <dbReference type="EC" id="5.6.2.1"/>
    </reaction>
</comment>
<evidence type="ECO:0000313" key="12">
    <source>
        <dbReference type="EMBL" id="WNM27756.1"/>
    </source>
</evidence>
<dbReference type="Gene3D" id="1.10.290.10">
    <property type="entry name" value="Topoisomerase I, domain 4"/>
    <property type="match status" value="1"/>
</dbReference>
<dbReference type="HAMAP" id="MF_00952">
    <property type="entry name" value="Topoisom_1_prok"/>
    <property type="match status" value="1"/>
</dbReference>
<keyword evidence="5 8" id="KW-0799">Topoisomerase</keyword>
<dbReference type="EMBL" id="CP134880">
    <property type="protein sequence ID" value="WNM27756.1"/>
    <property type="molecule type" value="Genomic_DNA"/>
</dbReference>
<dbReference type="Gene3D" id="3.40.50.140">
    <property type="match status" value="1"/>
</dbReference>
<feature type="site" description="Interaction with DNA" evidence="8">
    <location>
        <position position="155"/>
    </location>
</feature>
<feature type="site" description="Interaction with DNA" evidence="8">
    <location>
        <position position="325"/>
    </location>
</feature>
<accession>A0AA96FBI1</accession>
<feature type="site" description="Interaction with DNA" evidence="8">
    <location>
        <position position="151"/>
    </location>
</feature>
<dbReference type="PROSITE" id="PS00396">
    <property type="entry name" value="TOPO_IA_1"/>
    <property type="match status" value="1"/>
</dbReference>
<dbReference type="InterPro" id="IPR013497">
    <property type="entry name" value="Topo_IA_cen"/>
</dbReference>
<keyword evidence="6 8" id="KW-0238">DNA-binding</keyword>
<dbReference type="Gene3D" id="1.10.460.10">
    <property type="entry name" value="Topoisomerase I, domain 2"/>
    <property type="match status" value="1"/>
</dbReference>
<dbReference type="SUPFAM" id="SSF56712">
    <property type="entry name" value="Prokaryotic type I DNA topoisomerase"/>
    <property type="match status" value="1"/>
</dbReference>
<evidence type="ECO:0000256" key="6">
    <source>
        <dbReference type="ARBA" id="ARBA00023125"/>
    </source>
</evidence>
<dbReference type="InterPro" id="IPR003601">
    <property type="entry name" value="Topo_IA_2"/>
</dbReference>
<feature type="compositionally biased region" description="Basic residues" evidence="9">
    <location>
        <begin position="873"/>
        <end position="893"/>
    </location>
</feature>
<evidence type="ECO:0000256" key="2">
    <source>
        <dbReference type="ARBA" id="ARBA00009446"/>
    </source>
</evidence>
<dbReference type="Pfam" id="PF13368">
    <property type="entry name" value="Toprim_C_rpt"/>
    <property type="match status" value="4"/>
</dbReference>
<dbReference type="InterPro" id="IPR006171">
    <property type="entry name" value="TOPRIM_dom"/>
</dbReference>
<dbReference type="EC" id="5.6.2.1" evidence="8"/>
<dbReference type="GO" id="GO:0046872">
    <property type="term" value="F:metal ion binding"/>
    <property type="evidence" value="ECO:0007669"/>
    <property type="project" value="UniProtKB-KW"/>
</dbReference>
<comment type="similarity">
    <text evidence="2 8">Belongs to the type IA topoisomerase family.</text>
</comment>
<comment type="function">
    <text evidence="8">Releases the supercoiling and torsional tension of DNA, which is introduced during the DNA replication and transcription, by transiently cleaving and rejoining one strand of the DNA duplex. Introduces a single-strand break via transesterification at a target site in duplex DNA. The scissile phosphodiester is attacked by the catalytic tyrosine of the enzyme, resulting in the formation of a DNA-(5'-phosphotyrosyl)-enzyme intermediate and the expulsion of a 3'-OH DNA strand. The free DNA strand then undergoes passage around the unbroken strand, thus removing DNA supercoils. Finally, in the religation step, the DNA 3'-OH attacks the covalent intermediate to expel the active-site tyrosine and restore the DNA phosphodiester backbone.</text>
</comment>
<dbReference type="KEGG" id="dcp:RN607_01760"/>
<feature type="active site" description="O-(5'-phospho-DNA)-tyrosine intermediate" evidence="8">
    <location>
        <position position="323"/>
    </location>
</feature>
<dbReference type="CDD" id="cd00186">
    <property type="entry name" value="TOP1Ac"/>
    <property type="match status" value="1"/>
</dbReference>
<feature type="site" description="Interaction with DNA" evidence="8">
    <location>
        <position position="152"/>
    </location>
</feature>
<keyword evidence="3" id="KW-0479">Metal-binding</keyword>
<dbReference type="InterPro" id="IPR013826">
    <property type="entry name" value="Topo_IA_cen_sub3"/>
</dbReference>
<comment type="subunit">
    <text evidence="8">Monomer.</text>
</comment>
<dbReference type="GO" id="GO:0006265">
    <property type="term" value="P:DNA topological change"/>
    <property type="evidence" value="ECO:0007669"/>
    <property type="project" value="UniProtKB-UniRule"/>
</dbReference>